<reference evidence="2" key="2">
    <citation type="submission" date="2016-05" db="EMBL/GenBank/DDBJ databases">
        <title>Comparative analysis highlights variable genome content of wheat rusts and divergence of the mating loci.</title>
        <authorList>
            <person name="Cuomo C.A."/>
            <person name="Bakkeren G."/>
            <person name="Szabo L."/>
            <person name="Khalil H."/>
            <person name="Joly D."/>
            <person name="Goldberg J."/>
            <person name="Young S."/>
            <person name="Zeng Q."/>
            <person name="Fellers J."/>
        </authorList>
    </citation>
    <scope>NUCLEOTIDE SEQUENCE [LARGE SCALE GENOMIC DNA]</scope>
    <source>
        <strain evidence="2">1-1 BBBD Race 1</strain>
    </source>
</reference>
<dbReference type="OrthoDB" id="10481862at2759"/>
<dbReference type="Proteomes" id="UP000005240">
    <property type="component" value="Unassembled WGS sequence"/>
</dbReference>
<evidence type="ECO:0000313" key="2">
    <source>
        <dbReference type="EMBL" id="OAV99430.1"/>
    </source>
</evidence>
<protein>
    <submittedName>
        <fullName evidence="2 3">Uncharacterized protein</fullName>
    </submittedName>
</protein>
<feature type="chain" id="PRO_5008110591" evidence="1">
    <location>
        <begin position="24"/>
        <end position="98"/>
    </location>
</feature>
<dbReference type="EnsemblFungi" id="PTTG_25377-t43_1">
    <property type="protein sequence ID" value="PTTG_25377-t43_1-p1"/>
    <property type="gene ID" value="PTTG_25377"/>
</dbReference>
<evidence type="ECO:0000313" key="4">
    <source>
        <dbReference type="Proteomes" id="UP000005240"/>
    </source>
</evidence>
<evidence type="ECO:0000313" key="3">
    <source>
        <dbReference type="EnsemblFungi" id="PTTG_25377-t43_1-p1"/>
    </source>
</evidence>
<feature type="signal peptide" evidence="1">
    <location>
        <begin position="1"/>
        <end position="23"/>
    </location>
</feature>
<sequence>MSSRSLLLIVPFLLALWVANASASNLADAKYICVGKQSKGYLNSQGQFVSAVDGSVSGKCQCYEGTPPRMACEAENQIKHSPLPAVGDVFCSTTDSCT</sequence>
<keyword evidence="4" id="KW-1185">Reference proteome</keyword>
<keyword evidence="1" id="KW-0732">Signal</keyword>
<reference evidence="3 4" key="3">
    <citation type="journal article" date="2017" name="G3 (Bethesda)">
        <title>Comparative analysis highlights variable genome content of wheat rusts and divergence of the mating loci.</title>
        <authorList>
            <person name="Cuomo C.A."/>
            <person name="Bakkeren G."/>
            <person name="Khalil H.B."/>
            <person name="Panwar V."/>
            <person name="Joly D."/>
            <person name="Linning R."/>
            <person name="Sakthikumar S."/>
            <person name="Song X."/>
            <person name="Adiconis X."/>
            <person name="Fan L."/>
            <person name="Goldberg J.M."/>
            <person name="Levin J.Z."/>
            <person name="Young S."/>
            <person name="Zeng Q."/>
            <person name="Anikster Y."/>
            <person name="Bruce M."/>
            <person name="Wang M."/>
            <person name="Yin C."/>
            <person name="McCallum B."/>
            <person name="Szabo L.J."/>
            <person name="Hulbert S."/>
            <person name="Chen X."/>
            <person name="Fellers J.P."/>
        </authorList>
    </citation>
    <scope>NUCLEOTIDE SEQUENCE</scope>
    <source>
        <strain evidence="4">Isolate 1-1 / race 1 (BBBD)</strain>
        <strain evidence="3">isolate 1-1 / race 1 (BBBD)</strain>
    </source>
</reference>
<dbReference type="EMBL" id="ADAS02000003">
    <property type="protein sequence ID" value="OAV99430.1"/>
    <property type="molecule type" value="Genomic_DNA"/>
</dbReference>
<reference evidence="2" key="1">
    <citation type="submission" date="2009-11" db="EMBL/GenBank/DDBJ databases">
        <authorList>
            <consortium name="The Broad Institute Genome Sequencing Platform"/>
            <person name="Ward D."/>
            <person name="Feldgarden M."/>
            <person name="Earl A."/>
            <person name="Young S.K."/>
            <person name="Zeng Q."/>
            <person name="Koehrsen M."/>
            <person name="Alvarado L."/>
            <person name="Berlin A."/>
            <person name="Bochicchio J."/>
            <person name="Borenstein D."/>
            <person name="Chapman S.B."/>
            <person name="Chen Z."/>
            <person name="Engels R."/>
            <person name="Freedman E."/>
            <person name="Gellesch M."/>
            <person name="Goldberg J."/>
            <person name="Griggs A."/>
            <person name="Gujja S."/>
            <person name="Heilman E."/>
            <person name="Heiman D."/>
            <person name="Hepburn T."/>
            <person name="Howarth C."/>
            <person name="Jen D."/>
            <person name="Larson L."/>
            <person name="Lewis B."/>
            <person name="Mehta T."/>
            <person name="Park D."/>
            <person name="Pearson M."/>
            <person name="Roberts A."/>
            <person name="Saif S."/>
            <person name="Shea T."/>
            <person name="Shenoy N."/>
            <person name="Sisk P."/>
            <person name="Stolte C."/>
            <person name="Sykes S."/>
            <person name="Thomson T."/>
            <person name="Walk T."/>
            <person name="White J."/>
            <person name="Yandava C."/>
            <person name="Izard J."/>
            <person name="Baranova O.V."/>
            <person name="Blanton J.M."/>
            <person name="Tanner A.C."/>
            <person name="Dewhirst F.E."/>
            <person name="Haas B."/>
            <person name="Nusbaum C."/>
            <person name="Birren B."/>
        </authorList>
    </citation>
    <scope>NUCLEOTIDE SEQUENCE [LARGE SCALE GENOMIC DNA]</scope>
    <source>
        <strain evidence="2">1-1 BBBD Race 1</strain>
    </source>
</reference>
<dbReference type="AlphaFoldDB" id="A0A180H359"/>
<proteinExistence type="predicted"/>
<name>A0A180H359_PUCT1</name>
<gene>
    <name evidence="2" type="ORF">PTTG_25377</name>
</gene>
<reference evidence="3" key="4">
    <citation type="submission" date="2025-05" db="UniProtKB">
        <authorList>
            <consortium name="EnsemblFungi"/>
        </authorList>
    </citation>
    <scope>IDENTIFICATION</scope>
    <source>
        <strain evidence="3">isolate 1-1 / race 1 (BBBD)</strain>
    </source>
</reference>
<evidence type="ECO:0000256" key="1">
    <source>
        <dbReference type="SAM" id="SignalP"/>
    </source>
</evidence>
<accession>A0A180H359</accession>
<organism evidence="2">
    <name type="scientific">Puccinia triticina (isolate 1-1 / race 1 (BBBD))</name>
    <name type="common">Brown leaf rust fungus</name>
    <dbReference type="NCBI Taxonomy" id="630390"/>
    <lineage>
        <taxon>Eukaryota</taxon>
        <taxon>Fungi</taxon>
        <taxon>Dikarya</taxon>
        <taxon>Basidiomycota</taxon>
        <taxon>Pucciniomycotina</taxon>
        <taxon>Pucciniomycetes</taxon>
        <taxon>Pucciniales</taxon>
        <taxon>Pucciniaceae</taxon>
        <taxon>Puccinia</taxon>
    </lineage>
</organism>
<dbReference type="VEuPathDB" id="FungiDB:PTTG_25377"/>